<dbReference type="GO" id="GO:0006749">
    <property type="term" value="P:glutathione metabolic process"/>
    <property type="evidence" value="ECO:0007669"/>
    <property type="project" value="TreeGrafter"/>
</dbReference>
<evidence type="ECO:0000259" key="1">
    <source>
        <dbReference type="Pfam" id="PF01568"/>
    </source>
</evidence>
<dbReference type="GO" id="GO:0005829">
    <property type="term" value="C:cytosol"/>
    <property type="evidence" value="ECO:0007669"/>
    <property type="project" value="TreeGrafter"/>
</dbReference>
<dbReference type="PANTHER" id="PTHR11365:SF23">
    <property type="entry name" value="HYPOTHETICAL 5-OXOPROLINASE (EUROFUNG)-RELATED"/>
    <property type="match status" value="1"/>
</dbReference>
<dbReference type="EMBL" id="FUWJ01000001">
    <property type="protein sequence ID" value="SJZ30593.1"/>
    <property type="molecule type" value="Genomic_DNA"/>
</dbReference>
<dbReference type="OrthoDB" id="9761586at2"/>
<name>A0A1T4JKE7_9HYPH</name>
<dbReference type="RefSeq" id="WP_085931822.1">
    <property type="nucleotide sequence ID" value="NZ_FUWJ01000001.1"/>
</dbReference>
<dbReference type="InterPro" id="IPR009010">
    <property type="entry name" value="Asp_de-COase-like_dom_sf"/>
</dbReference>
<evidence type="ECO:0000313" key="3">
    <source>
        <dbReference type="EMBL" id="SJZ30593.1"/>
    </source>
</evidence>
<dbReference type="Pfam" id="PF02538">
    <property type="entry name" value="Hydantoinase_B"/>
    <property type="match status" value="1"/>
</dbReference>
<dbReference type="AlphaFoldDB" id="A0A1T4JKE7"/>
<accession>A0A1T4JKE7</accession>
<reference evidence="4" key="1">
    <citation type="submission" date="2017-02" db="EMBL/GenBank/DDBJ databases">
        <authorList>
            <person name="Varghese N."/>
            <person name="Submissions S."/>
        </authorList>
    </citation>
    <scope>NUCLEOTIDE SEQUENCE [LARGE SCALE GENOMIC DNA]</scope>
    <source>
        <strain evidence="4">ATCC 27094</strain>
    </source>
</reference>
<evidence type="ECO:0000313" key="4">
    <source>
        <dbReference type="Proteomes" id="UP000190092"/>
    </source>
</evidence>
<dbReference type="GO" id="GO:0043546">
    <property type="term" value="F:molybdopterin cofactor binding"/>
    <property type="evidence" value="ECO:0007669"/>
    <property type="project" value="InterPro"/>
</dbReference>
<proteinExistence type="predicted"/>
<sequence>MSIDPITLEVLTQGLISIVREMRATVCRTASSVAIYDAKDFSCGLFAPDSQVVAQSEDIGSHVVPLPWSVRSAMDKLGGDIAPGDVILSNDPYTGGTHLNDVTIIFPVFAGDRLIFFPAVRAHWADVGGMVPGSMSGKATEIYQEGVRIPPIKIQERGRFNQAALDILLSNMRVPEERLGDLEASLASCRVAEKRIHEICARWGVDTLLEAVRLDLDRSEARMRACIADLPDGTYRYEDYLETYMDGTFEPLLLPLALTVTGDRMLADFTGASPQVPFPVNSTAAVTAASVFIAVKSIFDPAAPLNQGSFRPIEVIAPPASIVNVQRPAPAGSHGEIRKRVIATMVGALSQVVPDLVAGDLCRTSFHNLIGGYDAKRQREWVHYEWSAGGNGAFRESDGPSAMATIDWGDLVTVQSTEVIETRMPLMVETSRLAIDSGGAGTTRGGLSMQRSIKVLASGARYSLLSDGAVVPAFGVLGGLSGVQVGAWLESDGTIESFDTPGKVAGHPVGDGSVVVIRSAGGGGYGDPLQRDPAHVAEDVSEGYVSRQAAHDLYGVVLGPKGEVDRRTTNALRKRLGEARFSLPAVLTADSYESGAVSKRRVCRLHPKDAAAAGLQADDLVEIDSRRAAPLRAWLRIDPSTAPGTVPIDDAGLAILKATPGDRLEIRSIATVVMPQIRLAEAAE</sequence>
<feature type="domain" description="Molybdopterin dinucleotide-binding" evidence="1">
    <location>
        <begin position="599"/>
        <end position="646"/>
    </location>
</feature>
<dbReference type="CDD" id="cd02775">
    <property type="entry name" value="MopB_CT"/>
    <property type="match status" value="1"/>
</dbReference>
<evidence type="ECO:0000259" key="2">
    <source>
        <dbReference type="Pfam" id="PF02538"/>
    </source>
</evidence>
<dbReference type="Proteomes" id="UP000190092">
    <property type="component" value="Unassembled WGS sequence"/>
</dbReference>
<dbReference type="Gene3D" id="2.40.40.20">
    <property type="match status" value="1"/>
</dbReference>
<dbReference type="InterPro" id="IPR045079">
    <property type="entry name" value="Oxoprolinase-like"/>
</dbReference>
<dbReference type="InterPro" id="IPR006657">
    <property type="entry name" value="MoPterin_dinucl-bd_dom"/>
</dbReference>
<dbReference type="STRING" id="225324.SAMN02745126_00048"/>
<gene>
    <name evidence="3" type="ORF">SAMN02745126_00048</name>
</gene>
<protein>
    <submittedName>
        <fullName evidence="3">N-methylhydantoinase B</fullName>
    </submittedName>
</protein>
<dbReference type="PANTHER" id="PTHR11365">
    <property type="entry name" value="5-OXOPROLINASE RELATED"/>
    <property type="match status" value="1"/>
</dbReference>
<dbReference type="GO" id="GO:0016491">
    <property type="term" value="F:oxidoreductase activity"/>
    <property type="evidence" value="ECO:0007669"/>
    <property type="project" value="InterPro"/>
</dbReference>
<dbReference type="SUPFAM" id="SSF50692">
    <property type="entry name" value="ADC-like"/>
    <property type="match status" value="1"/>
</dbReference>
<feature type="domain" description="Hydantoinase B/oxoprolinase" evidence="2">
    <location>
        <begin position="4"/>
        <end position="528"/>
    </location>
</feature>
<dbReference type="InterPro" id="IPR003692">
    <property type="entry name" value="Hydantoinase_B"/>
</dbReference>
<organism evidence="3 4">
    <name type="scientific">Enhydrobacter aerosaccus</name>
    <dbReference type="NCBI Taxonomy" id="225324"/>
    <lineage>
        <taxon>Bacteria</taxon>
        <taxon>Pseudomonadati</taxon>
        <taxon>Pseudomonadota</taxon>
        <taxon>Alphaproteobacteria</taxon>
        <taxon>Hyphomicrobiales</taxon>
        <taxon>Enhydrobacter</taxon>
    </lineage>
</organism>
<keyword evidence="4" id="KW-1185">Reference proteome</keyword>
<dbReference type="Pfam" id="PF01568">
    <property type="entry name" value="Molydop_binding"/>
    <property type="match status" value="1"/>
</dbReference>
<dbReference type="GO" id="GO:0017168">
    <property type="term" value="F:5-oxoprolinase (ATP-hydrolyzing) activity"/>
    <property type="evidence" value="ECO:0007669"/>
    <property type="project" value="TreeGrafter"/>
</dbReference>